<proteinExistence type="predicted"/>
<dbReference type="InterPro" id="IPR009057">
    <property type="entry name" value="Homeodomain-like_sf"/>
</dbReference>
<dbReference type="PANTHER" id="PTHR37812:SF1">
    <property type="entry name" value="MU-LIKE PROPHAGE FLUMU PROTEIN C"/>
    <property type="match status" value="1"/>
</dbReference>
<sequence>MKYINAETIFPQQLLKEIQTYIPGGILYIPKPEESHEKWGQSSGSREYLNTRNEEIRQRFSKGSSMDELSDAFCLSYHSIKKIVYSKNKDSI</sequence>
<dbReference type="NCBIfam" id="NF040785">
    <property type="entry name" value="CD3324_fam"/>
    <property type="match status" value="1"/>
</dbReference>
<name>A0ABU9DPA4_9BACL</name>
<organism evidence="1 2">
    <name type="scientific">Paenibacillus filicis</name>
    <dbReference type="NCBI Taxonomy" id="669464"/>
    <lineage>
        <taxon>Bacteria</taxon>
        <taxon>Bacillati</taxon>
        <taxon>Bacillota</taxon>
        <taxon>Bacilli</taxon>
        <taxon>Bacillales</taxon>
        <taxon>Paenibacillaceae</taxon>
        <taxon>Paenibacillus</taxon>
    </lineage>
</organism>
<dbReference type="RefSeq" id="WP_341417841.1">
    <property type="nucleotide sequence ID" value="NZ_JBBPCC010000016.1"/>
</dbReference>
<dbReference type="Proteomes" id="UP001469365">
    <property type="component" value="Unassembled WGS sequence"/>
</dbReference>
<protein>
    <submittedName>
        <fullName evidence="1">CD3324 family protein</fullName>
    </submittedName>
</protein>
<accession>A0ABU9DPA4</accession>
<gene>
    <name evidence="1" type="ORF">WMW72_22610</name>
</gene>
<evidence type="ECO:0000313" key="2">
    <source>
        <dbReference type="Proteomes" id="UP001469365"/>
    </source>
</evidence>
<dbReference type="SUPFAM" id="SSF46689">
    <property type="entry name" value="Homeodomain-like"/>
    <property type="match status" value="1"/>
</dbReference>
<evidence type="ECO:0000313" key="1">
    <source>
        <dbReference type="EMBL" id="MEK8130703.1"/>
    </source>
</evidence>
<comment type="caution">
    <text evidence="1">The sequence shown here is derived from an EMBL/GenBank/DDBJ whole genome shotgun (WGS) entry which is preliminary data.</text>
</comment>
<dbReference type="InterPro" id="IPR049739">
    <property type="entry name" value="YraL-like"/>
</dbReference>
<reference evidence="1 2" key="1">
    <citation type="submission" date="2024-04" db="EMBL/GenBank/DDBJ databases">
        <title>draft genome sequnece of Paenibacillus filicis.</title>
        <authorList>
            <person name="Kim D.-U."/>
        </authorList>
    </citation>
    <scope>NUCLEOTIDE SEQUENCE [LARGE SCALE GENOMIC DNA]</scope>
    <source>
        <strain evidence="1 2">KACC14197</strain>
    </source>
</reference>
<dbReference type="InterPro" id="IPR052411">
    <property type="entry name" value="c-mor_Regulatory_Protein"/>
</dbReference>
<keyword evidence="2" id="KW-1185">Reference proteome</keyword>
<dbReference type="PANTHER" id="PTHR37812">
    <property type="entry name" value="MU-LIKE PROPHAGE FLUMU PROTEIN C"/>
    <property type="match status" value="1"/>
</dbReference>
<dbReference type="EMBL" id="JBBPCC010000016">
    <property type="protein sequence ID" value="MEK8130703.1"/>
    <property type="molecule type" value="Genomic_DNA"/>
</dbReference>